<dbReference type="GO" id="GO:0004475">
    <property type="term" value="F:mannose-1-phosphate guanylyltransferase (GTP) activity"/>
    <property type="evidence" value="ECO:0007669"/>
    <property type="project" value="TreeGrafter"/>
</dbReference>
<comment type="caution">
    <text evidence="2">The sequence shown here is derived from an EMBL/GenBank/DDBJ whole genome shotgun (WGS) entry which is preliminary data.</text>
</comment>
<dbReference type="PANTHER" id="PTHR46390">
    <property type="entry name" value="MANNOSE-1-PHOSPHATE GUANYLYLTRANSFERASE"/>
    <property type="match status" value="1"/>
</dbReference>
<evidence type="ECO:0000259" key="1">
    <source>
        <dbReference type="Pfam" id="PF01050"/>
    </source>
</evidence>
<dbReference type="InterPro" id="IPR001538">
    <property type="entry name" value="Man6P_isomerase-2_C"/>
</dbReference>
<dbReference type="AlphaFoldDB" id="A0A5D0MT02"/>
<dbReference type="Gene3D" id="2.60.120.10">
    <property type="entry name" value="Jelly Rolls"/>
    <property type="match status" value="1"/>
</dbReference>
<proteinExistence type="predicted"/>
<reference evidence="2 3" key="1">
    <citation type="submission" date="2019-08" db="EMBL/GenBank/DDBJ databases">
        <title>Genomic characterization of a novel candidate phylum (ARYD3) from a high temperature, high salinity tertiary oil reservoir in north central Oklahoma, USA.</title>
        <authorList>
            <person name="Youssef N.H."/>
            <person name="Yadav A."/>
            <person name="Elshahed M.S."/>
        </authorList>
    </citation>
    <scope>NUCLEOTIDE SEQUENCE [LARGE SCALE GENOMIC DNA]</scope>
    <source>
        <strain evidence="2">ARYD1</strain>
    </source>
</reference>
<dbReference type="GO" id="GO:0005976">
    <property type="term" value="P:polysaccharide metabolic process"/>
    <property type="evidence" value="ECO:0007669"/>
    <property type="project" value="InterPro"/>
</dbReference>
<dbReference type="SUPFAM" id="SSF51182">
    <property type="entry name" value="RmlC-like cupins"/>
    <property type="match status" value="1"/>
</dbReference>
<accession>A0A5D0MT02</accession>
<dbReference type="InterPro" id="IPR014710">
    <property type="entry name" value="RmlC-like_jellyroll"/>
</dbReference>
<name>A0A5D0MT02_FLESI</name>
<protein>
    <submittedName>
        <fullName evidence="2">Cupin domain-containing protein</fullName>
    </submittedName>
</protein>
<dbReference type="Proteomes" id="UP000323337">
    <property type="component" value="Unassembled WGS sequence"/>
</dbReference>
<gene>
    <name evidence="2" type="ORF">FXF49_02150</name>
</gene>
<dbReference type="Pfam" id="PF01050">
    <property type="entry name" value="MannoseP_isomer"/>
    <property type="match status" value="1"/>
</dbReference>
<sequence>MNQKEFYTEDRPWGNFTVIDSGEKYKLKRIEVLPHKRLSLQKHMFRDEYWTVVQGEGEVQIEDTVIKAGPGKMIHIPKKAKHRISNTSNIKLIFFEVQMGEKLEENDIIRFEDDYGRIRNE</sequence>
<feature type="domain" description="Mannose-6-phosphate isomerase type II C-terminal" evidence="1">
    <location>
        <begin position="8"/>
        <end position="113"/>
    </location>
</feature>
<organism evidence="2 3">
    <name type="scientific">Flexistipes sinusarabici</name>
    <dbReference type="NCBI Taxonomy" id="2352"/>
    <lineage>
        <taxon>Bacteria</taxon>
        <taxon>Pseudomonadati</taxon>
        <taxon>Deferribacterota</taxon>
        <taxon>Deferribacteres</taxon>
        <taxon>Deferribacterales</taxon>
        <taxon>Flexistipitaceae</taxon>
        <taxon>Flexistipes</taxon>
    </lineage>
</organism>
<evidence type="ECO:0000313" key="2">
    <source>
        <dbReference type="EMBL" id="TYB34619.1"/>
    </source>
</evidence>
<evidence type="ECO:0000313" key="3">
    <source>
        <dbReference type="Proteomes" id="UP000323337"/>
    </source>
</evidence>
<dbReference type="RefSeq" id="WP_303700267.1">
    <property type="nucleotide sequence ID" value="NZ_VSIV01000054.1"/>
</dbReference>
<dbReference type="InterPro" id="IPR051161">
    <property type="entry name" value="Mannose-6P_isomerase_type2"/>
</dbReference>
<dbReference type="GO" id="GO:0009298">
    <property type="term" value="P:GDP-mannose biosynthetic process"/>
    <property type="evidence" value="ECO:0007669"/>
    <property type="project" value="TreeGrafter"/>
</dbReference>
<dbReference type="InterPro" id="IPR011051">
    <property type="entry name" value="RmlC_Cupin_sf"/>
</dbReference>
<dbReference type="PANTHER" id="PTHR46390:SF1">
    <property type="entry name" value="MANNOSE-1-PHOSPHATE GUANYLYLTRANSFERASE"/>
    <property type="match status" value="1"/>
</dbReference>
<dbReference type="CDD" id="cd02213">
    <property type="entry name" value="cupin_PMI_typeII_C"/>
    <property type="match status" value="1"/>
</dbReference>
<dbReference type="EMBL" id="VSIV01000054">
    <property type="protein sequence ID" value="TYB34619.1"/>
    <property type="molecule type" value="Genomic_DNA"/>
</dbReference>